<dbReference type="AlphaFoldDB" id="A0A926DD13"/>
<feature type="signal peptide" evidence="2">
    <location>
        <begin position="1"/>
        <end position="23"/>
    </location>
</feature>
<name>A0A926DD13_9FIRM</name>
<reference evidence="3" key="1">
    <citation type="submission" date="2020-08" db="EMBL/GenBank/DDBJ databases">
        <title>Genome public.</title>
        <authorList>
            <person name="Liu C."/>
            <person name="Sun Q."/>
        </authorList>
    </citation>
    <scope>NUCLEOTIDE SEQUENCE</scope>
    <source>
        <strain evidence="3">NSJ-40</strain>
    </source>
</reference>
<evidence type="ECO:0000313" key="3">
    <source>
        <dbReference type="EMBL" id="MBC8534750.1"/>
    </source>
</evidence>
<dbReference type="RefSeq" id="WP_249320334.1">
    <property type="nucleotide sequence ID" value="NZ_JACRSN010000022.1"/>
</dbReference>
<keyword evidence="4" id="KW-1185">Reference proteome</keyword>
<dbReference type="InterPro" id="IPR050490">
    <property type="entry name" value="Bact_solute-bd_prot1"/>
</dbReference>
<accession>A0A926DD13</accession>
<dbReference type="Gene3D" id="3.40.190.10">
    <property type="entry name" value="Periplasmic binding protein-like II"/>
    <property type="match status" value="2"/>
</dbReference>
<dbReference type="PROSITE" id="PS51257">
    <property type="entry name" value="PROKAR_LIPOPROTEIN"/>
    <property type="match status" value="1"/>
</dbReference>
<dbReference type="SUPFAM" id="SSF53850">
    <property type="entry name" value="Periplasmic binding protein-like II"/>
    <property type="match status" value="1"/>
</dbReference>
<sequence>MFKKFISVLALALAVLMVFGACASNTPASSAASSEAASSDSSASAEESSEASATGEVTKITAWLNAPLENEMSYYEDFSKAFPQYEIEYTLYQDDELKEQTTIAVQAGTAPTILRPKVGSQLNDLYAAGALANLDAYSEQYGWKEMSFDDIYDACSKDGSLYAVARSTGGYWNTLYYNEKYNQELGLGLTPDTELTLDEFIALNEKLNAAGHQSLSLGLLDRWPGVILMGDLFMQIATPQIIDDLNSGAVTWDNSDEVIQVFTALQKLGQSGSLIAGWETSDHMSVNQAWAGGKTMFMYCGTWWPESITDGFDGVPFEVHSMALPSIDDDKSLKGQMFFANDAYAVNSAATDAEKDAAACWIDYTFNLTGMEKKFEDAPIYTVNKTFNEKIQAGEYEIKDLFKEHTFARQMDLPQMNYADWAFDTSVIEELKLRIFDLMSGTITPEQAAASVAAVKAELN</sequence>
<feature type="region of interest" description="Disordered" evidence="1">
    <location>
        <begin position="28"/>
        <end position="53"/>
    </location>
</feature>
<dbReference type="PANTHER" id="PTHR43649">
    <property type="entry name" value="ARABINOSE-BINDING PROTEIN-RELATED"/>
    <property type="match status" value="1"/>
</dbReference>
<keyword evidence="2" id="KW-0732">Signal</keyword>
<dbReference type="Pfam" id="PF01547">
    <property type="entry name" value="SBP_bac_1"/>
    <property type="match status" value="1"/>
</dbReference>
<comment type="caution">
    <text evidence="3">The sequence shown here is derived from an EMBL/GenBank/DDBJ whole genome shotgun (WGS) entry which is preliminary data.</text>
</comment>
<proteinExistence type="predicted"/>
<dbReference type="PANTHER" id="PTHR43649:SF12">
    <property type="entry name" value="DIACETYLCHITOBIOSE BINDING PROTEIN DASA"/>
    <property type="match status" value="1"/>
</dbReference>
<dbReference type="EMBL" id="JACRSN010000022">
    <property type="protein sequence ID" value="MBC8534750.1"/>
    <property type="molecule type" value="Genomic_DNA"/>
</dbReference>
<protein>
    <submittedName>
        <fullName evidence="3">Extracellular solute-binding protein</fullName>
    </submittedName>
</protein>
<organism evidence="3 4">
    <name type="scientific">Yeguia hominis</name>
    <dbReference type="NCBI Taxonomy" id="2763662"/>
    <lineage>
        <taxon>Bacteria</taxon>
        <taxon>Bacillati</taxon>
        <taxon>Bacillota</taxon>
        <taxon>Clostridia</taxon>
        <taxon>Eubacteriales</taxon>
        <taxon>Yeguiaceae</taxon>
        <taxon>Yeguia</taxon>
    </lineage>
</organism>
<feature type="chain" id="PRO_5039424500" evidence="2">
    <location>
        <begin position="24"/>
        <end position="460"/>
    </location>
</feature>
<evidence type="ECO:0000313" key="4">
    <source>
        <dbReference type="Proteomes" id="UP000651482"/>
    </source>
</evidence>
<dbReference type="InterPro" id="IPR006059">
    <property type="entry name" value="SBP"/>
</dbReference>
<gene>
    <name evidence="3" type="ORF">IAG03_12290</name>
</gene>
<evidence type="ECO:0000256" key="1">
    <source>
        <dbReference type="SAM" id="MobiDB-lite"/>
    </source>
</evidence>
<dbReference type="Proteomes" id="UP000651482">
    <property type="component" value="Unassembled WGS sequence"/>
</dbReference>
<evidence type="ECO:0000256" key="2">
    <source>
        <dbReference type="SAM" id="SignalP"/>
    </source>
</evidence>